<protein>
    <submittedName>
        <fullName evidence="2">Xylose isomerase-like TIM barrel family protein</fullName>
    </submittedName>
</protein>
<gene>
    <name evidence="2" type="ORF">ABI_11070</name>
</gene>
<evidence type="ECO:0000313" key="3">
    <source>
        <dbReference type="Proteomes" id="UP000006512"/>
    </source>
</evidence>
<dbReference type="PANTHER" id="PTHR12110">
    <property type="entry name" value="HYDROXYPYRUVATE ISOMERASE"/>
    <property type="match status" value="1"/>
</dbReference>
<dbReference type="eggNOG" id="COG1082">
    <property type="taxonomic scope" value="Bacteria"/>
</dbReference>
<dbReference type="InterPro" id="IPR013022">
    <property type="entry name" value="Xyl_isomerase-like_TIM-brl"/>
</dbReference>
<dbReference type="STRING" id="715226.ABI_11070"/>
<organism evidence="2 3">
    <name type="scientific">Asticcacaulis biprosthecium C19</name>
    <dbReference type="NCBI Taxonomy" id="715226"/>
    <lineage>
        <taxon>Bacteria</taxon>
        <taxon>Pseudomonadati</taxon>
        <taxon>Pseudomonadota</taxon>
        <taxon>Alphaproteobacteria</taxon>
        <taxon>Caulobacterales</taxon>
        <taxon>Caulobacteraceae</taxon>
        <taxon>Asticcacaulis</taxon>
    </lineage>
</organism>
<dbReference type="SUPFAM" id="SSF51658">
    <property type="entry name" value="Xylose isomerase-like"/>
    <property type="match status" value="1"/>
</dbReference>
<dbReference type="Pfam" id="PF01261">
    <property type="entry name" value="AP_endonuc_2"/>
    <property type="match status" value="1"/>
</dbReference>
<dbReference type="InterPro" id="IPR036237">
    <property type="entry name" value="Xyl_isomerase-like_sf"/>
</dbReference>
<reference evidence="3" key="1">
    <citation type="submission" date="2011-03" db="EMBL/GenBank/DDBJ databases">
        <title>Draft genome sequence of Brevundimonas diminuta.</title>
        <authorList>
            <person name="Brown P.J.B."/>
            <person name="Buechlein A."/>
            <person name="Hemmerich C."/>
            <person name="Brun Y.V."/>
        </authorList>
    </citation>
    <scope>NUCLEOTIDE SEQUENCE [LARGE SCALE GENOMIC DNA]</scope>
    <source>
        <strain evidence="3">C19</strain>
    </source>
</reference>
<name>F4QHD3_9CAUL</name>
<accession>F4QHD3</accession>
<proteinExistence type="predicted"/>
<dbReference type="PANTHER" id="PTHR12110:SF41">
    <property type="entry name" value="INOSOSE DEHYDRATASE"/>
    <property type="match status" value="1"/>
</dbReference>
<dbReference type="GO" id="GO:0016853">
    <property type="term" value="F:isomerase activity"/>
    <property type="evidence" value="ECO:0007669"/>
    <property type="project" value="UniProtKB-KW"/>
</dbReference>
<dbReference type="OrthoDB" id="9798407at2"/>
<dbReference type="EMBL" id="GL883077">
    <property type="protein sequence ID" value="EGF92670.1"/>
    <property type="molecule type" value="Genomic_DNA"/>
</dbReference>
<dbReference type="AlphaFoldDB" id="F4QHD3"/>
<keyword evidence="2" id="KW-0413">Isomerase</keyword>
<dbReference type="Proteomes" id="UP000006512">
    <property type="component" value="Unassembled WGS sequence"/>
</dbReference>
<dbReference type="HOGENOM" id="CLU_059523_1_0_5"/>
<evidence type="ECO:0000259" key="1">
    <source>
        <dbReference type="Pfam" id="PF01261"/>
    </source>
</evidence>
<keyword evidence="3" id="KW-1185">Reference proteome</keyword>
<feature type="domain" description="Xylose isomerase-like TIM barrel" evidence="1">
    <location>
        <begin position="53"/>
        <end position="297"/>
    </location>
</feature>
<dbReference type="InterPro" id="IPR050312">
    <property type="entry name" value="IolE/XylAMocC-like"/>
</dbReference>
<evidence type="ECO:0000313" key="2">
    <source>
        <dbReference type="EMBL" id="EGF92670.1"/>
    </source>
</evidence>
<sequence length="297" mass="32001">MLLGAMAFGGLAACSKTSENPAPASAGLTSSWQLGMQLWTVNAELEKDIPGTLKAIKDLGYELIETAGVRGTSAAEYRKQIEDAGLKIRAAHTSMSKLIDSFDKEIADAVGLGAEWLVASSPKPGANFDPKKDWVVAMTEAMNADQWKFNAEHISKMAPKIKAAGLKFAYHNHPMEFLDLGGGQTGEDILVSAAPADELRLELDIGWVAVAGADPAATIRKYADRTDLLHIKDMVKDPAEASGWRSVEVGAGVVKWAEVFAAAKEVGVKAWFVEQEAPYKKPILTSLAESRDYLRKL</sequence>
<dbReference type="Gene3D" id="3.20.20.150">
    <property type="entry name" value="Divalent-metal-dependent TIM barrel enzymes"/>
    <property type="match status" value="1"/>
</dbReference>